<proteinExistence type="predicted"/>
<dbReference type="PROSITE" id="PS51272">
    <property type="entry name" value="SLH"/>
    <property type="match status" value="1"/>
</dbReference>
<evidence type="ECO:0000256" key="1">
    <source>
        <dbReference type="SAM" id="SignalP"/>
    </source>
</evidence>
<name>A0ABX0J8Z6_9BACL</name>
<dbReference type="RefSeq" id="WP_166149630.1">
    <property type="nucleotide sequence ID" value="NZ_JAAOIW010000004.1"/>
</dbReference>
<feature type="domain" description="SLH" evidence="2">
    <location>
        <begin position="77"/>
        <end position="140"/>
    </location>
</feature>
<dbReference type="EMBL" id="JAAOIW010000004">
    <property type="protein sequence ID" value="NHN30476.1"/>
    <property type="molecule type" value="Genomic_DNA"/>
</dbReference>
<keyword evidence="1" id="KW-0732">Signal</keyword>
<sequence>MKRMVTIALVLTLVFSMFSSVALGAEEKTPLEKYEILKGMGIFDGTEKGADLESLTNRAQFAKIMGLIWNLSEDAESASVYQDLAGYEWATGYIGATTKATFFDGVAEGQFAPGMNITVEQMATVLVRAFKLEPSAEAVDGKVSGWAKGYVAAAIKAGFIPINADYTVDARRSDLVVATYGAVQYRVKNPF</sequence>
<dbReference type="InterPro" id="IPR001119">
    <property type="entry name" value="SLH_dom"/>
</dbReference>
<gene>
    <name evidence="3" type="ORF">G9U52_11595</name>
</gene>
<comment type="caution">
    <text evidence="3">The sequence shown here is derived from an EMBL/GenBank/DDBJ whole genome shotgun (WGS) entry which is preliminary data.</text>
</comment>
<reference evidence="3" key="1">
    <citation type="submission" date="2020-03" db="EMBL/GenBank/DDBJ databases">
        <title>Draft sequencing of Paenibacilllus sp. S3N08.</title>
        <authorList>
            <person name="Kim D.-U."/>
        </authorList>
    </citation>
    <scope>NUCLEOTIDE SEQUENCE</scope>
    <source>
        <strain evidence="3">S3N08</strain>
    </source>
</reference>
<dbReference type="Proteomes" id="UP001165962">
    <property type="component" value="Unassembled WGS sequence"/>
</dbReference>
<accession>A0ABX0J8Z6</accession>
<evidence type="ECO:0000313" key="3">
    <source>
        <dbReference type="EMBL" id="NHN30476.1"/>
    </source>
</evidence>
<organism evidence="3 4">
    <name type="scientific">Paenibacillus agricola</name>
    <dbReference type="NCBI Taxonomy" id="2716264"/>
    <lineage>
        <taxon>Bacteria</taxon>
        <taxon>Bacillati</taxon>
        <taxon>Bacillota</taxon>
        <taxon>Bacilli</taxon>
        <taxon>Bacillales</taxon>
        <taxon>Paenibacillaceae</taxon>
        <taxon>Paenibacillus</taxon>
    </lineage>
</organism>
<evidence type="ECO:0000259" key="2">
    <source>
        <dbReference type="PROSITE" id="PS51272"/>
    </source>
</evidence>
<feature type="chain" id="PRO_5045735391" description="SLH domain-containing protein" evidence="1">
    <location>
        <begin position="25"/>
        <end position="191"/>
    </location>
</feature>
<protein>
    <recommendedName>
        <fullName evidence="2">SLH domain-containing protein</fullName>
    </recommendedName>
</protein>
<evidence type="ECO:0000313" key="4">
    <source>
        <dbReference type="Proteomes" id="UP001165962"/>
    </source>
</evidence>
<keyword evidence="4" id="KW-1185">Reference proteome</keyword>
<feature type="signal peptide" evidence="1">
    <location>
        <begin position="1"/>
        <end position="24"/>
    </location>
</feature>